<accession>I4F0P2</accession>
<dbReference type="InterPro" id="IPR045393">
    <property type="entry name" value="DUF6518"/>
</dbReference>
<keyword evidence="3" id="KW-1185">Reference proteome</keyword>
<dbReference type="Proteomes" id="UP000006461">
    <property type="component" value="Chromosome"/>
</dbReference>
<dbReference type="eggNOG" id="ENOG50348PG">
    <property type="taxonomic scope" value="Bacteria"/>
</dbReference>
<feature type="transmembrane region" description="Helical" evidence="1">
    <location>
        <begin position="47"/>
        <end position="64"/>
    </location>
</feature>
<feature type="transmembrane region" description="Helical" evidence="1">
    <location>
        <begin position="22"/>
        <end position="41"/>
    </location>
</feature>
<feature type="transmembrane region" description="Helical" evidence="1">
    <location>
        <begin position="138"/>
        <end position="154"/>
    </location>
</feature>
<reference evidence="2 3" key="1">
    <citation type="journal article" date="2012" name="J. Bacteriol.">
        <title>Genome Sequence of Radiation-Resistant Modestobacter marinus Strain BC501, a Representative Actinobacterium That Thrives on Calcareous Stone Surfaces.</title>
        <authorList>
            <person name="Normand P."/>
            <person name="Gury J."/>
            <person name="Pujic P."/>
            <person name="Chouaia B."/>
            <person name="Crotti E."/>
            <person name="Brusetti L."/>
            <person name="Daffonchio D."/>
            <person name="Vacherie B."/>
            <person name="Barbe V."/>
            <person name="Medigue C."/>
            <person name="Calteau A."/>
            <person name="Ghodhbane-Gtari F."/>
            <person name="Essoussi I."/>
            <person name="Nouioui I."/>
            <person name="Abbassi-Ghozzi I."/>
            <person name="Gtari M."/>
        </authorList>
    </citation>
    <scope>NUCLEOTIDE SEQUENCE [LARGE SCALE GENOMIC DNA]</scope>
    <source>
        <strain evidence="3">BC 501</strain>
    </source>
</reference>
<organism evidence="2 3">
    <name type="scientific">Modestobacter italicus (strain DSM 44449 / CECT 9708 / BC 501)</name>
    <dbReference type="NCBI Taxonomy" id="2732864"/>
    <lineage>
        <taxon>Bacteria</taxon>
        <taxon>Bacillati</taxon>
        <taxon>Actinomycetota</taxon>
        <taxon>Actinomycetes</taxon>
        <taxon>Geodermatophilales</taxon>
        <taxon>Geodermatophilaceae</taxon>
        <taxon>Modestobacter</taxon>
    </lineage>
</organism>
<feature type="transmembrane region" description="Helical" evidence="1">
    <location>
        <begin position="190"/>
        <end position="209"/>
    </location>
</feature>
<gene>
    <name evidence="2" type="ordered locus">MODMU_3801</name>
</gene>
<keyword evidence="1" id="KW-0812">Transmembrane</keyword>
<evidence type="ECO:0000313" key="3">
    <source>
        <dbReference type="Proteomes" id="UP000006461"/>
    </source>
</evidence>
<name>I4F0P2_MODI5</name>
<dbReference type="AlphaFoldDB" id="I4F0P2"/>
<dbReference type="HOGENOM" id="CLU_1229151_0_0_11"/>
<keyword evidence="1" id="KW-0472">Membrane</keyword>
<dbReference type="KEGG" id="mmar:MODMU_3801"/>
<keyword evidence="1" id="KW-1133">Transmembrane helix</keyword>
<evidence type="ECO:0000256" key="1">
    <source>
        <dbReference type="SAM" id="Phobius"/>
    </source>
</evidence>
<dbReference type="EMBL" id="FO203431">
    <property type="protein sequence ID" value="CCH89205.1"/>
    <property type="molecule type" value="Genomic_DNA"/>
</dbReference>
<evidence type="ECO:0000313" key="2">
    <source>
        <dbReference type="EMBL" id="CCH89205.1"/>
    </source>
</evidence>
<feature type="transmembrane region" description="Helical" evidence="1">
    <location>
        <begin position="71"/>
        <end position="90"/>
    </location>
</feature>
<feature type="transmembrane region" description="Helical" evidence="1">
    <location>
        <begin position="166"/>
        <end position="183"/>
    </location>
</feature>
<protein>
    <submittedName>
        <fullName evidence="2">Uncharacterized protein</fullName>
    </submittedName>
</protein>
<sequence>MLATRVPEAAASGQAFLSRSRAVVAVTAGLLTGGFAAWAYYDDHLRPLAHTFGLWIAMLALLSAGQRPGRAIVQACLALTAAVIAFFVGKKAMYGVDYPGMPYAINVSELMEWLVLAVVAGAVLGWGFACAGRSGRVGAVRTAAVIGLLVADAYRRSTNYPADAPVVVTFAVLAVVAVLAVTVRSWRQLALVAGCTVPAAFVGLLLVSVPDVLEQLLITGGV</sequence>
<proteinExistence type="predicted"/>
<feature type="transmembrane region" description="Helical" evidence="1">
    <location>
        <begin position="110"/>
        <end position="131"/>
    </location>
</feature>
<dbReference type="Pfam" id="PF20128">
    <property type="entry name" value="DUF6518"/>
    <property type="match status" value="1"/>
</dbReference>